<gene>
    <name evidence="1" type="ORF">METZ01_LOCUS44445</name>
</gene>
<organism evidence="1">
    <name type="scientific">marine metagenome</name>
    <dbReference type="NCBI Taxonomy" id="408172"/>
    <lineage>
        <taxon>unclassified sequences</taxon>
        <taxon>metagenomes</taxon>
        <taxon>ecological metagenomes</taxon>
    </lineage>
</organism>
<sequence>MAGRFGVLEHPALDGFNPSPKYMSIYGCENEGVLTTLRLGGSMCPDARAELDR</sequence>
<dbReference type="EMBL" id="UINC01001987">
    <property type="protein sequence ID" value="SUZ91591.1"/>
    <property type="molecule type" value="Genomic_DNA"/>
</dbReference>
<proteinExistence type="predicted"/>
<reference evidence="1" key="1">
    <citation type="submission" date="2018-05" db="EMBL/GenBank/DDBJ databases">
        <authorList>
            <person name="Lanie J.A."/>
            <person name="Ng W.-L."/>
            <person name="Kazmierczak K.M."/>
            <person name="Andrzejewski T.M."/>
            <person name="Davidsen T.M."/>
            <person name="Wayne K.J."/>
            <person name="Tettelin H."/>
            <person name="Glass J.I."/>
            <person name="Rusch D."/>
            <person name="Podicherti R."/>
            <person name="Tsui H.-C.T."/>
            <person name="Winkler M.E."/>
        </authorList>
    </citation>
    <scope>NUCLEOTIDE SEQUENCE</scope>
</reference>
<accession>A0A381RJT6</accession>
<dbReference type="AlphaFoldDB" id="A0A381RJT6"/>
<name>A0A381RJT6_9ZZZZ</name>
<protein>
    <submittedName>
        <fullName evidence="1">Uncharacterized protein</fullName>
    </submittedName>
</protein>
<evidence type="ECO:0000313" key="1">
    <source>
        <dbReference type="EMBL" id="SUZ91591.1"/>
    </source>
</evidence>